<reference evidence="14 15" key="1">
    <citation type="submission" date="2015-08" db="EMBL/GenBank/DDBJ databases">
        <authorList>
            <person name="Babu N.S."/>
            <person name="Beckwith C.J."/>
            <person name="Beseler K.G."/>
            <person name="Brison A."/>
            <person name="Carone J.V."/>
            <person name="Caskin T.P."/>
            <person name="Diamond M."/>
            <person name="Durham M.E."/>
            <person name="Foxe J.M."/>
            <person name="Go M."/>
            <person name="Henderson B.A."/>
            <person name="Jones I.B."/>
            <person name="McGettigan J.A."/>
            <person name="Micheletti S.J."/>
            <person name="Nasrallah M.E."/>
            <person name="Ortiz D."/>
            <person name="Piller C.R."/>
            <person name="Privatt S.R."/>
            <person name="Schneider S.L."/>
            <person name="Sharp S."/>
            <person name="Smith T.C."/>
            <person name="Stanton J.D."/>
            <person name="Ullery H.E."/>
            <person name="Wilson R.J."/>
            <person name="Serrano M.G."/>
            <person name="Buck G."/>
            <person name="Lee V."/>
            <person name="Wang Y."/>
            <person name="Carvalho R."/>
            <person name="Voegtly L."/>
            <person name="Shi R."/>
            <person name="Duckworth R."/>
            <person name="Johnson A."/>
            <person name="Loviza R."/>
            <person name="Walstead R."/>
            <person name="Shah Z."/>
            <person name="Kiflezghi M."/>
            <person name="Wade K."/>
            <person name="Ball S.L."/>
            <person name="Bradley K.W."/>
            <person name="Asai D.J."/>
            <person name="Bowman C.A."/>
            <person name="Russell D.A."/>
            <person name="Pope W.H."/>
            <person name="Jacobs-Sera D."/>
            <person name="Hendrix R.W."/>
            <person name="Hatfull G.F."/>
        </authorList>
    </citation>
    <scope>NUCLEOTIDE SEQUENCE [LARGE SCALE GENOMIC DNA]</scope>
    <source>
        <strain evidence="14 15">DSM 27648</strain>
    </source>
</reference>
<gene>
    <name evidence="10" type="primary">grpE</name>
    <name evidence="14" type="ORF">AKJ09_03144</name>
</gene>
<evidence type="ECO:0000256" key="6">
    <source>
        <dbReference type="ARBA" id="ARBA00023186"/>
    </source>
</evidence>
<dbReference type="Pfam" id="PF01025">
    <property type="entry name" value="GrpE"/>
    <property type="match status" value="1"/>
</dbReference>
<organism evidence="14 15">
    <name type="scientific">Labilithrix luteola</name>
    <dbReference type="NCBI Taxonomy" id="1391654"/>
    <lineage>
        <taxon>Bacteria</taxon>
        <taxon>Pseudomonadati</taxon>
        <taxon>Myxococcota</taxon>
        <taxon>Polyangia</taxon>
        <taxon>Polyangiales</taxon>
        <taxon>Labilitrichaceae</taxon>
        <taxon>Labilithrix</taxon>
    </lineage>
</organism>
<protein>
    <recommendedName>
        <fullName evidence="8 10">Protein GrpE</fullName>
    </recommendedName>
    <alternativeName>
        <fullName evidence="9 10">HSP-70 cofactor</fullName>
    </alternativeName>
</protein>
<evidence type="ECO:0000256" key="1">
    <source>
        <dbReference type="ARBA" id="ARBA00004496"/>
    </source>
</evidence>
<dbReference type="InterPro" id="IPR013805">
    <property type="entry name" value="GrpE_CC"/>
</dbReference>
<evidence type="ECO:0000256" key="10">
    <source>
        <dbReference type="HAMAP-Rule" id="MF_01151"/>
    </source>
</evidence>
<evidence type="ECO:0000256" key="2">
    <source>
        <dbReference type="ARBA" id="ARBA00009054"/>
    </source>
</evidence>
<dbReference type="KEGG" id="llu:AKJ09_03144"/>
<evidence type="ECO:0000256" key="11">
    <source>
        <dbReference type="RuleBase" id="RU000639"/>
    </source>
</evidence>
<dbReference type="InterPro" id="IPR009012">
    <property type="entry name" value="GrpE_head"/>
</dbReference>
<dbReference type="NCBIfam" id="NF010738">
    <property type="entry name" value="PRK14140.1"/>
    <property type="match status" value="1"/>
</dbReference>
<dbReference type="GO" id="GO:0005737">
    <property type="term" value="C:cytoplasm"/>
    <property type="evidence" value="ECO:0007669"/>
    <property type="project" value="UniProtKB-SubCell"/>
</dbReference>
<dbReference type="GO" id="GO:0051082">
    <property type="term" value="F:unfolded protein binding"/>
    <property type="evidence" value="ECO:0007669"/>
    <property type="project" value="TreeGrafter"/>
</dbReference>
<evidence type="ECO:0000256" key="3">
    <source>
        <dbReference type="ARBA" id="ARBA00011738"/>
    </source>
</evidence>
<keyword evidence="15" id="KW-1185">Reference proteome</keyword>
<dbReference type="SUPFAM" id="SSF58014">
    <property type="entry name" value="Coiled-coil domain of nucleotide exchange factor GrpE"/>
    <property type="match status" value="1"/>
</dbReference>
<dbReference type="Gene3D" id="3.90.20.20">
    <property type="match status" value="1"/>
</dbReference>
<evidence type="ECO:0000256" key="8">
    <source>
        <dbReference type="ARBA" id="ARBA00072274"/>
    </source>
</evidence>
<evidence type="ECO:0000313" key="15">
    <source>
        <dbReference type="Proteomes" id="UP000064967"/>
    </source>
</evidence>
<evidence type="ECO:0000256" key="5">
    <source>
        <dbReference type="ARBA" id="ARBA00023016"/>
    </source>
</evidence>
<comment type="subcellular location">
    <subcellularLocation>
        <location evidence="1 10">Cytoplasm</location>
    </subcellularLocation>
</comment>
<dbReference type="PANTHER" id="PTHR21237:SF23">
    <property type="entry name" value="GRPE PROTEIN HOMOLOG, MITOCHONDRIAL"/>
    <property type="match status" value="1"/>
</dbReference>
<evidence type="ECO:0000256" key="13">
    <source>
        <dbReference type="SAM" id="MobiDB-lite"/>
    </source>
</evidence>
<evidence type="ECO:0000256" key="12">
    <source>
        <dbReference type="RuleBase" id="RU004478"/>
    </source>
</evidence>
<dbReference type="STRING" id="1391654.AKJ09_03144"/>
<feature type="region of interest" description="Disordered" evidence="13">
    <location>
        <begin position="1"/>
        <end position="43"/>
    </location>
</feature>
<dbReference type="RefSeq" id="WP_240488476.1">
    <property type="nucleotide sequence ID" value="NZ_CP012333.1"/>
</dbReference>
<name>A0A0K1PSG2_9BACT</name>
<dbReference type="HAMAP" id="MF_01151">
    <property type="entry name" value="GrpE"/>
    <property type="match status" value="1"/>
</dbReference>
<dbReference type="Gene3D" id="2.30.22.10">
    <property type="entry name" value="Head domain of nucleotide exchange factor GrpE"/>
    <property type="match status" value="1"/>
</dbReference>
<dbReference type="AlphaFoldDB" id="A0A0K1PSG2"/>
<comment type="subunit">
    <text evidence="3 10">Homodimer.</text>
</comment>
<dbReference type="FunFam" id="2.30.22.10:FF:000001">
    <property type="entry name" value="Protein GrpE"/>
    <property type="match status" value="1"/>
</dbReference>
<comment type="similarity">
    <text evidence="2 10 12">Belongs to the GrpE family.</text>
</comment>
<feature type="compositionally biased region" description="Polar residues" evidence="13">
    <location>
        <begin position="1"/>
        <end position="18"/>
    </location>
</feature>
<keyword evidence="5 10" id="KW-0346">Stress response</keyword>
<dbReference type="InterPro" id="IPR000740">
    <property type="entry name" value="GrpE"/>
</dbReference>
<comment type="function">
    <text evidence="7 10 11">Participates actively in the response to hyperosmotic and heat shock by preventing the aggregation of stress-denatured proteins, in association with DnaK and GrpE. It is the nucleotide exchange factor for DnaK and may function as a thermosensor. Unfolded proteins bind initially to DnaJ; upon interaction with the DnaJ-bound protein, DnaK hydrolyzes its bound ATP, resulting in the formation of a stable complex. GrpE releases ADP from DnaK; ATP binding to DnaK triggers the release of the substrate protein, thus completing the reaction cycle. Several rounds of ATP-dependent interactions between DnaJ, DnaK and GrpE are required for fully efficient folding.</text>
</comment>
<dbReference type="GO" id="GO:0042803">
    <property type="term" value="F:protein homodimerization activity"/>
    <property type="evidence" value="ECO:0007669"/>
    <property type="project" value="InterPro"/>
</dbReference>
<dbReference type="GO" id="GO:0051087">
    <property type="term" value="F:protein-folding chaperone binding"/>
    <property type="evidence" value="ECO:0007669"/>
    <property type="project" value="InterPro"/>
</dbReference>
<dbReference type="PANTHER" id="PTHR21237">
    <property type="entry name" value="GRPE PROTEIN"/>
    <property type="match status" value="1"/>
</dbReference>
<dbReference type="SUPFAM" id="SSF51064">
    <property type="entry name" value="Head domain of nucleotide exchange factor GrpE"/>
    <property type="match status" value="1"/>
</dbReference>
<keyword evidence="6 10" id="KW-0143">Chaperone</keyword>
<evidence type="ECO:0000313" key="14">
    <source>
        <dbReference type="EMBL" id="AKU96480.1"/>
    </source>
</evidence>
<proteinExistence type="inferred from homology"/>
<dbReference type="EMBL" id="CP012333">
    <property type="protein sequence ID" value="AKU96480.1"/>
    <property type="molecule type" value="Genomic_DNA"/>
</dbReference>
<dbReference type="PROSITE" id="PS01071">
    <property type="entry name" value="GRPE"/>
    <property type="match status" value="1"/>
</dbReference>
<dbReference type="GO" id="GO:0000774">
    <property type="term" value="F:adenyl-nucleotide exchange factor activity"/>
    <property type="evidence" value="ECO:0007669"/>
    <property type="project" value="InterPro"/>
</dbReference>
<evidence type="ECO:0000256" key="7">
    <source>
        <dbReference type="ARBA" id="ARBA00053401"/>
    </source>
</evidence>
<dbReference type="Proteomes" id="UP000064967">
    <property type="component" value="Chromosome"/>
</dbReference>
<dbReference type="GO" id="GO:0006457">
    <property type="term" value="P:protein folding"/>
    <property type="evidence" value="ECO:0007669"/>
    <property type="project" value="InterPro"/>
</dbReference>
<dbReference type="CDD" id="cd00446">
    <property type="entry name" value="GrpE"/>
    <property type="match status" value="1"/>
</dbReference>
<feature type="compositionally biased region" description="Basic and acidic residues" evidence="13">
    <location>
        <begin position="33"/>
        <end position="43"/>
    </location>
</feature>
<sequence length="192" mass="20758">MTATTDKNGEESPNSENGQETEAEEAAPSDPLAEAKAEAARMKDQWVRTAADFDNYRKRSRKEVEDARKGGREELLKEVLPVFDNLERAIQSAQRATEVKPVAEGLGMILRQLLETLSRSGITKVPAVGHQFDPTVHEAIQQVETDDQPPGAVVAEVQPGYVQGDRLIRAAMVVVAKPKPKTNGEGGEGSGA</sequence>
<keyword evidence="4 10" id="KW-0963">Cytoplasm</keyword>
<accession>A0A0K1PSG2</accession>
<dbReference type="PATRIC" id="fig|1391654.3.peg.3180"/>
<evidence type="ECO:0000256" key="9">
    <source>
        <dbReference type="ARBA" id="ARBA00076414"/>
    </source>
</evidence>
<dbReference type="PRINTS" id="PR00773">
    <property type="entry name" value="GRPEPROTEIN"/>
</dbReference>
<evidence type="ECO:0000256" key="4">
    <source>
        <dbReference type="ARBA" id="ARBA00022490"/>
    </source>
</evidence>